<evidence type="ECO:0000256" key="1">
    <source>
        <dbReference type="SAM" id="MobiDB-lite"/>
    </source>
</evidence>
<dbReference type="Proteomes" id="UP001378956">
    <property type="component" value="Unassembled WGS sequence"/>
</dbReference>
<dbReference type="EMBL" id="JBBEUB010000009">
    <property type="protein sequence ID" value="MEJ2905062.1"/>
    <property type="molecule type" value="Genomic_DNA"/>
</dbReference>
<protein>
    <submittedName>
        <fullName evidence="3">Uncharacterized protein</fullName>
    </submittedName>
</protein>
<keyword evidence="2" id="KW-0812">Transmembrane</keyword>
<keyword evidence="2" id="KW-0472">Membrane</keyword>
<keyword evidence="4" id="KW-1185">Reference proteome</keyword>
<comment type="caution">
    <text evidence="3">The sequence shown here is derived from an EMBL/GenBank/DDBJ whole genome shotgun (WGS) entry which is preliminary data.</text>
</comment>
<sequence length="241" mass="27315">MLLDISQNTIIKAPPTVIDSLKYSLSQLQVKVDSLQKVTERAEIGKEFFSDTISTNLYMFATIIGLAALVSWGVIGGMLYLHKRKVEKRAILLISQHTEKYDTSLLKIKSTLLDTNLNATRSMYFAAIQNKANPPLIFDWSMRTFSALIDCRPKSFGEINTWVENTRKALNSLKEGDYLIKKNVTRYVNRLNEVMPILNEEAQASIKLIIEDIRHVAFTKQKTPPENLMNDSSPTESPTES</sequence>
<evidence type="ECO:0000313" key="4">
    <source>
        <dbReference type="Proteomes" id="UP001378956"/>
    </source>
</evidence>
<evidence type="ECO:0000256" key="2">
    <source>
        <dbReference type="SAM" id="Phobius"/>
    </source>
</evidence>
<organism evidence="3 4">
    <name type="scientific">Pedobacter panaciterrae</name>
    <dbReference type="NCBI Taxonomy" id="363849"/>
    <lineage>
        <taxon>Bacteria</taxon>
        <taxon>Pseudomonadati</taxon>
        <taxon>Bacteroidota</taxon>
        <taxon>Sphingobacteriia</taxon>
        <taxon>Sphingobacteriales</taxon>
        <taxon>Sphingobacteriaceae</taxon>
        <taxon>Pedobacter</taxon>
    </lineage>
</organism>
<feature type="transmembrane region" description="Helical" evidence="2">
    <location>
        <begin position="57"/>
        <end position="81"/>
    </location>
</feature>
<keyword evidence="2" id="KW-1133">Transmembrane helix</keyword>
<gene>
    <name evidence="3" type="ORF">WAE58_21635</name>
</gene>
<reference evidence="3 4" key="1">
    <citation type="submission" date="2024-03" db="EMBL/GenBank/DDBJ databases">
        <title>Sequence of Lycoming College Course Isolates.</title>
        <authorList>
            <person name="Plotts O."/>
            <person name="Newman J."/>
        </authorList>
    </citation>
    <scope>NUCLEOTIDE SEQUENCE [LARGE SCALE GENOMIC DNA]</scope>
    <source>
        <strain evidence="3 4">CJB-3</strain>
    </source>
</reference>
<accession>A0ABU8NS48</accession>
<dbReference type="RefSeq" id="WP_337717547.1">
    <property type="nucleotide sequence ID" value="NZ_JBBEUB010000009.1"/>
</dbReference>
<feature type="region of interest" description="Disordered" evidence="1">
    <location>
        <begin position="221"/>
        <end position="241"/>
    </location>
</feature>
<evidence type="ECO:0000313" key="3">
    <source>
        <dbReference type="EMBL" id="MEJ2905062.1"/>
    </source>
</evidence>
<name>A0ABU8NS48_9SPHI</name>
<proteinExistence type="predicted"/>